<feature type="compositionally biased region" description="Polar residues" evidence="1">
    <location>
        <begin position="86"/>
        <end position="100"/>
    </location>
</feature>
<dbReference type="EMBL" id="JXTC01000135">
    <property type="protein sequence ID" value="PON86220.1"/>
    <property type="molecule type" value="Genomic_DNA"/>
</dbReference>
<dbReference type="OrthoDB" id="10511604at2759"/>
<comment type="caution">
    <text evidence="3">The sequence shown here is derived from an EMBL/GenBank/DDBJ whole genome shotgun (WGS) entry which is preliminary data.</text>
</comment>
<proteinExistence type="predicted"/>
<evidence type="ECO:0000313" key="3">
    <source>
        <dbReference type="EMBL" id="PON86220.1"/>
    </source>
</evidence>
<dbReference type="Proteomes" id="UP000237000">
    <property type="component" value="Unassembled WGS sequence"/>
</dbReference>
<organism evidence="3 4">
    <name type="scientific">Trema orientale</name>
    <name type="common">Charcoal tree</name>
    <name type="synonym">Celtis orientalis</name>
    <dbReference type="NCBI Taxonomy" id="63057"/>
    <lineage>
        <taxon>Eukaryota</taxon>
        <taxon>Viridiplantae</taxon>
        <taxon>Streptophyta</taxon>
        <taxon>Embryophyta</taxon>
        <taxon>Tracheophyta</taxon>
        <taxon>Spermatophyta</taxon>
        <taxon>Magnoliopsida</taxon>
        <taxon>eudicotyledons</taxon>
        <taxon>Gunneridae</taxon>
        <taxon>Pentapetalae</taxon>
        <taxon>rosids</taxon>
        <taxon>fabids</taxon>
        <taxon>Rosales</taxon>
        <taxon>Cannabaceae</taxon>
        <taxon>Trema</taxon>
    </lineage>
</organism>
<keyword evidence="2" id="KW-0732">Signal</keyword>
<feature type="signal peptide" evidence="2">
    <location>
        <begin position="1"/>
        <end position="26"/>
    </location>
</feature>
<feature type="region of interest" description="Disordered" evidence="1">
    <location>
        <begin position="79"/>
        <end position="101"/>
    </location>
</feature>
<dbReference type="InParanoid" id="A0A2P5EKZ5"/>
<keyword evidence="4" id="KW-1185">Reference proteome</keyword>
<name>A0A2P5EKZ5_TREOI</name>
<sequence length="123" mass="13913">MAKTPSSIRQGICGFFFILRLLIVSCLPRISDNLPRKRAEDRDYDKLLNFKSAGRGGKKSHESESGLYISTTRRSLISTKFPMNLTPPTTINRDPSSETPQRGVIMENQSDEVMHQACLRILE</sequence>
<feature type="chain" id="PRO_5015106733" evidence="2">
    <location>
        <begin position="27"/>
        <end position="123"/>
    </location>
</feature>
<evidence type="ECO:0000256" key="2">
    <source>
        <dbReference type="SAM" id="SignalP"/>
    </source>
</evidence>
<gene>
    <name evidence="3" type="ORF">TorRG33x02_179390</name>
</gene>
<dbReference type="AlphaFoldDB" id="A0A2P5EKZ5"/>
<evidence type="ECO:0000256" key="1">
    <source>
        <dbReference type="SAM" id="MobiDB-lite"/>
    </source>
</evidence>
<reference evidence="4" key="1">
    <citation type="submission" date="2016-06" db="EMBL/GenBank/DDBJ databases">
        <title>Parallel loss of symbiosis genes in relatives of nitrogen-fixing non-legume Parasponia.</title>
        <authorList>
            <person name="Van Velzen R."/>
            <person name="Holmer R."/>
            <person name="Bu F."/>
            <person name="Rutten L."/>
            <person name="Van Zeijl A."/>
            <person name="Liu W."/>
            <person name="Santuari L."/>
            <person name="Cao Q."/>
            <person name="Sharma T."/>
            <person name="Shen D."/>
            <person name="Roswanjaya Y."/>
            <person name="Wardhani T."/>
            <person name="Kalhor M.S."/>
            <person name="Jansen J."/>
            <person name="Van den Hoogen J."/>
            <person name="Gungor B."/>
            <person name="Hartog M."/>
            <person name="Hontelez J."/>
            <person name="Verver J."/>
            <person name="Yang W.-C."/>
            <person name="Schijlen E."/>
            <person name="Repin R."/>
            <person name="Schilthuizen M."/>
            <person name="Schranz E."/>
            <person name="Heidstra R."/>
            <person name="Miyata K."/>
            <person name="Fedorova E."/>
            <person name="Kohlen W."/>
            <person name="Bisseling T."/>
            <person name="Smit S."/>
            <person name="Geurts R."/>
        </authorList>
    </citation>
    <scope>NUCLEOTIDE SEQUENCE [LARGE SCALE GENOMIC DNA]</scope>
    <source>
        <strain evidence="4">cv. RG33-2</strain>
    </source>
</reference>
<evidence type="ECO:0000313" key="4">
    <source>
        <dbReference type="Proteomes" id="UP000237000"/>
    </source>
</evidence>
<accession>A0A2P5EKZ5</accession>
<protein>
    <submittedName>
        <fullName evidence="3">Uncharacterized protein</fullName>
    </submittedName>
</protein>